<protein>
    <submittedName>
        <fullName evidence="1">Uncharacterized protein</fullName>
    </submittedName>
</protein>
<dbReference type="AlphaFoldDB" id="A0A422QJ18"/>
<organism evidence="1 2">
    <name type="scientific">Massilia aurea</name>
    <dbReference type="NCBI Taxonomy" id="373040"/>
    <lineage>
        <taxon>Bacteria</taxon>
        <taxon>Pseudomonadati</taxon>
        <taxon>Pseudomonadota</taxon>
        <taxon>Betaproteobacteria</taxon>
        <taxon>Burkholderiales</taxon>
        <taxon>Oxalobacteraceae</taxon>
        <taxon>Telluria group</taxon>
        <taxon>Massilia</taxon>
    </lineage>
</organism>
<evidence type="ECO:0000313" key="2">
    <source>
        <dbReference type="Proteomes" id="UP000283254"/>
    </source>
</evidence>
<reference evidence="1" key="1">
    <citation type="submission" date="2014-10" db="EMBL/GenBank/DDBJ databases">
        <title>Massilia sp. genome.</title>
        <authorList>
            <person name="Xu B."/>
            <person name="Dai L."/>
            <person name="Huang Z."/>
        </authorList>
    </citation>
    <scope>NUCLEOTIDE SEQUENCE [LARGE SCALE GENOMIC DNA]</scope>
    <source>
        <strain evidence="1">CFS-1</strain>
    </source>
</reference>
<sequence length="64" mass="7410">MCTHILAPIRVAPAVVIGLRARMQDWIVRILKDKYRQADLACRVMVSITLVVFRRARCRTILMT</sequence>
<accession>A0A422QJ18</accession>
<evidence type="ECO:0000313" key="1">
    <source>
        <dbReference type="EMBL" id="RNF29979.1"/>
    </source>
</evidence>
<gene>
    <name evidence="1" type="ORF">NM04_15085</name>
</gene>
<comment type="caution">
    <text evidence="1">The sequence shown here is derived from an EMBL/GenBank/DDBJ whole genome shotgun (WGS) entry which is preliminary data.</text>
</comment>
<keyword evidence="2" id="KW-1185">Reference proteome</keyword>
<dbReference type="EMBL" id="JSAB01000149">
    <property type="protein sequence ID" value="RNF29979.1"/>
    <property type="molecule type" value="Genomic_DNA"/>
</dbReference>
<proteinExistence type="predicted"/>
<name>A0A422QJ18_9BURK</name>
<dbReference type="Proteomes" id="UP000283254">
    <property type="component" value="Unassembled WGS sequence"/>
</dbReference>